<reference evidence="3" key="1">
    <citation type="journal article" date="2020" name="mSystems">
        <title>Genome- and Community-Level Interaction Insights into Carbon Utilization and Element Cycling Functions of Hydrothermarchaeota in Hydrothermal Sediment.</title>
        <authorList>
            <person name="Zhou Z."/>
            <person name="Liu Y."/>
            <person name="Xu W."/>
            <person name="Pan J."/>
            <person name="Luo Z.H."/>
            <person name="Li M."/>
        </authorList>
    </citation>
    <scope>NUCLEOTIDE SEQUENCE [LARGE SCALE GENOMIC DNA]</scope>
    <source>
        <strain evidence="3">HyVt-483</strain>
    </source>
</reference>
<evidence type="ECO:0000259" key="2">
    <source>
        <dbReference type="PROSITE" id="PS50943"/>
    </source>
</evidence>
<name>A0A7C3GZU9_9BACT</name>
<dbReference type="Proteomes" id="UP000886043">
    <property type="component" value="Unassembled WGS sequence"/>
</dbReference>
<keyword evidence="1" id="KW-0175">Coiled coil</keyword>
<dbReference type="PROSITE" id="PS50943">
    <property type="entry name" value="HTH_CROC1"/>
    <property type="match status" value="1"/>
</dbReference>
<dbReference type="CDD" id="cd00093">
    <property type="entry name" value="HTH_XRE"/>
    <property type="match status" value="1"/>
</dbReference>
<sequence>ASKLGVKQRAISHWERGDTEPSFKTLQKISEIWSVNPVWLFKGEGPMFMHEAEPERSLSPDLAEALKNPRIQKIVLMLKQLPEEDLEEIYRDLQKTKRQHEERERLLKEIEELKKLLKTA</sequence>
<feature type="non-terminal residue" evidence="3">
    <location>
        <position position="1"/>
    </location>
</feature>
<evidence type="ECO:0000313" key="3">
    <source>
        <dbReference type="EMBL" id="HFC96946.1"/>
    </source>
</evidence>
<dbReference type="Pfam" id="PF01381">
    <property type="entry name" value="HTH_3"/>
    <property type="match status" value="1"/>
</dbReference>
<dbReference type="InterPro" id="IPR001387">
    <property type="entry name" value="Cro/C1-type_HTH"/>
</dbReference>
<comment type="caution">
    <text evidence="3">The sequence shown here is derived from an EMBL/GenBank/DDBJ whole genome shotgun (WGS) entry which is preliminary data.</text>
</comment>
<dbReference type="InterPro" id="IPR010982">
    <property type="entry name" value="Lambda_DNA-bd_dom_sf"/>
</dbReference>
<feature type="domain" description="HTH cro/C1-type" evidence="2">
    <location>
        <begin position="1"/>
        <end position="40"/>
    </location>
</feature>
<feature type="coiled-coil region" evidence="1">
    <location>
        <begin position="83"/>
        <end position="116"/>
    </location>
</feature>
<proteinExistence type="predicted"/>
<protein>
    <submittedName>
        <fullName evidence="3">Transcriptional regulator</fullName>
    </submittedName>
</protein>
<gene>
    <name evidence="3" type="ORF">ENJ40_00610</name>
</gene>
<dbReference type="EMBL" id="DRMH01000010">
    <property type="protein sequence ID" value="HFC96946.1"/>
    <property type="molecule type" value="Genomic_DNA"/>
</dbReference>
<organism evidence="3">
    <name type="scientific">Thermosulfurimonas dismutans</name>
    <dbReference type="NCBI Taxonomy" id="999894"/>
    <lineage>
        <taxon>Bacteria</taxon>
        <taxon>Pseudomonadati</taxon>
        <taxon>Thermodesulfobacteriota</taxon>
        <taxon>Thermodesulfobacteria</taxon>
        <taxon>Thermodesulfobacteriales</taxon>
        <taxon>Thermodesulfobacteriaceae</taxon>
        <taxon>Thermosulfurimonas</taxon>
    </lineage>
</organism>
<dbReference type="Gene3D" id="1.10.260.40">
    <property type="entry name" value="lambda repressor-like DNA-binding domains"/>
    <property type="match status" value="1"/>
</dbReference>
<accession>A0A7C3GZU9</accession>
<dbReference type="SUPFAM" id="SSF47413">
    <property type="entry name" value="lambda repressor-like DNA-binding domains"/>
    <property type="match status" value="1"/>
</dbReference>
<evidence type="ECO:0000256" key="1">
    <source>
        <dbReference type="SAM" id="Coils"/>
    </source>
</evidence>
<dbReference type="GO" id="GO:0003677">
    <property type="term" value="F:DNA binding"/>
    <property type="evidence" value="ECO:0007669"/>
    <property type="project" value="InterPro"/>
</dbReference>
<dbReference type="AlphaFoldDB" id="A0A7C3GZU9"/>